<comment type="caution">
    <text evidence="15">The sequence shown here is derived from an EMBL/GenBank/DDBJ whole genome shotgun (WGS) entry which is preliminary data.</text>
</comment>
<dbReference type="NCBIfam" id="NF008693">
    <property type="entry name" value="PRK11713.2-3"/>
    <property type="match status" value="1"/>
</dbReference>
<dbReference type="InterPro" id="IPR029028">
    <property type="entry name" value="Alpha/beta_knot_MTases"/>
</dbReference>
<evidence type="ECO:0000313" key="16">
    <source>
        <dbReference type="Proteomes" id="UP001500622"/>
    </source>
</evidence>
<evidence type="ECO:0000259" key="13">
    <source>
        <dbReference type="Pfam" id="PF04452"/>
    </source>
</evidence>
<dbReference type="InterPro" id="IPR046887">
    <property type="entry name" value="RsmE_PUA-like"/>
</dbReference>
<comment type="similarity">
    <text evidence="2 12">Belongs to the RNA methyltransferase RsmE family.</text>
</comment>
<dbReference type="Pfam" id="PF04452">
    <property type="entry name" value="Methyltrans_RNA"/>
    <property type="match status" value="1"/>
</dbReference>
<organism evidence="15 16">
    <name type="scientific">Georgenia halophila</name>
    <dbReference type="NCBI Taxonomy" id="620889"/>
    <lineage>
        <taxon>Bacteria</taxon>
        <taxon>Bacillati</taxon>
        <taxon>Actinomycetota</taxon>
        <taxon>Actinomycetes</taxon>
        <taxon>Micrococcales</taxon>
        <taxon>Bogoriellaceae</taxon>
        <taxon>Georgenia</taxon>
    </lineage>
</organism>
<dbReference type="PIRSF" id="PIRSF015601">
    <property type="entry name" value="MTase_slr0722"/>
    <property type="match status" value="1"/>
</dbReference>
<evidence type="ECO:0000313" key="15">
    <source>
        <dbReference type="EMBL" id="GAA4432616.1"/>
    </source>
</evidence>
<evidence type="ECO:0000259" key="14">
    <source>
        <dbReference type="Pfam" id="PF20260"/>
    </source>
</evidence>
<name>A0ABP8LQ37_9MICO</name>
<dbReference type="PANTHER" id="PTHR30027:SF3">
    <property type="entry name" value="16S RRNA (URACIL(1498)-N(3))-METHYLTRANSFERASE"/>
    <property type="match status" value="1"/>
</dbReference>
<accession>A0ABP8LQ37</accession>
<evidence type="ECO:0000256" key="1">
    <source>
        <dbReference type="ARBA" id="ARBA00004496"/>
    </source>
</evidence>
<dbReference type="SUPFAM" id="SSF88697">
    <property type="entry name" value="PUA domain-like"/>
    <property type="match status" value="1"/>
</dbReference>
<evidence type="ECO:0000256" key="5">
    <source>
        <dbReference type="ARBA" id="ARBA00022490"/>
    </source>
</evidence>
<dbReference type="RefSeq" id="WP_345218583.1">
    <property type="nucleotide sequence ID" value="NZ_BAABGN010000013.1"/>
</dbReference>
<evidence type="ECO:0000256" key="7">
    <source>
        <dbReference type="ARBA" id="ARBA00022603"/>
    </source>
</evidence>
<evidence type="ECO:0000256" key="9">
    <source>
        <dbReference type="ARBA" id="ARBA00022691"/>
    </source>
</evidence>
<dbReference type="EMBL" id="BAABGN010000013">
    <property type="protein sequence ID" value="GAA4432616.1"/>
    <property type="molecule type" value="Genomic_DNA"/>
</dbReference>
<keyword evidence="6 12" id="KW-0698">rRNA processing</keyword>
<dbReference type="InterPro" id="IPR046886">
    <property type="entry name" value="RsmE_MTase_dom"/>
</dbReference>
<dbReference type="SUPFAM" id="SSF75217">
    <property type="entry name" value="alpha/beta knot"/>
    <property type="match status" value="1"/>
</dbReference>
<evidence type="ECO:0000256" key="2">
    <source>
        <dbReference type="ARBA" id="ARBA00005528"/>
    </source>
</evidence>
<gene>
    <name evidence="15" type="ORF">GCM10023169_38590</name>
</gene>
<dbReference type="Pfam" id="PF20260">
    <property type="entry name" value="PUA_4"/>
    <property type="match status" value="1"/>
</dbReference>
<feature type="domain" description="Ribosomal RNA small subunit methyltransferase E methyltransferase" evidence="13">
    <location>
        <begin position="80"/>
        <end position="258"/>
    </location>
</feature>
<evidence type="ECO:0000256" key="12">
    <source>
        <dbReference type="PIRNR" id="PIRNR015601"/>
    </source>
</evidence>
<keyword evidence="5 12" id="KW-0963">Cytoplasm</keyword>
<feature type="domain" description="Ribosomal RNA small subunit methyltransferase E PUA-like" evidence="14">
    <location>
        <begin position="24"/>
        <end position="70"/>
    </location>
</feature>
<evidence type="ECO:0000256" key="8">
    <source>
        <dbReference type="ARBA" id="ARBA00022679"/>
    </source>
</evidence>
<evidence type="ECO:0000256" key="6">
    <source>
        <dbReference type="ARBA" id="ARBA00022552"/>
    </source>
</evidence>
<keyword evidence="7 12" id="KW-0489">Methyltransferase</keyword>
<comment type="function">
    <text evidence="10 12">Specifically methylates the N3 position of the uracil ring of uridine 1498 (m3U1498) in 16S rRNA. Acts on the fully assembled 30S ribosomal subunit.</text>
</comment>
<dbReference type="CDD" id="cd18084">
    <property type="entry name" value="RsmE-like"/>
    <property type="match status" value="1"/>
</dbReference>
<evidence type="ECO:0000256" key="11">
    <source>
        <dbReference type="ARBA" id="ARBA00047944"/>
    </source>
</evidence>
<sequence length="266" mass="26594">MTTPVFHADPDVLAGSSVGGRVTLRGDEARHAATVRRIRTGEEVDLVDGAGLRVTGTVDGAARDALTVTVTGVTHEPPPAVRLVLVQALAKGGRDEQAVEAATELGVDAVVPWQAGRSVSVWAGAEKAAKGHRRWEAVVASAAKQSRRAWVPAVRELVTTSDLTAAAASAVGAGGSVLVLHESATTPMTAAVLPEAGTAGSVAGGAARPAEVAVVVGPEGGITDHEADALAGAGAQIVLAGPHVLRTSTAGPAALAVLAGRLGRWD</sequence>
<dbReference type="InterPro" id="IPR029026">
    <property type="entry name" value="tRNA_m1G_MTases_N"/>
</dbReference>
<keyword evidence="16" id="KW-1185">Reference proteome</keyword>
<dbReference type="Gene3D" id="3.40.1280.10">
    <property type="match status" value="1"/>
</dbReference>
<dbReference type="InterPro" id="IPR015947">
    <property type="entry name" value="PUA-like_sf"/>
</dbReference>
<protein>
    <recommendedName>
        <fullName evidence="4 12">Ribosomal RNA small subunit methyltransferase E</fullName>
        <ecNumber evidence="3 12">2.1.1.193</ecNumber>
    </recommendedName>
</protein>
<keyword evidence="9 12" id="KW-0949">S-adenosyl-L-methionine</keyword>
<dbReference type="Proteomes" id="UP001500622">
    <property type="component" value="Unassembled WGS sequence"/>
</dbReference>
<dbReference type="EC" id="2.1.1.193" evidence="3 12"/>
<evidence type="ECO:0000256" key="4">
    <source>
        <dbReference type="ARBA" id="ARBA00013673"/>
    </source>
</evidence>
<reference evidence="16" key="1">
    <citation type="journal article" date="2019" name="Int. J. Syst. Evol. Microbiol.">
        <title>The Global Catalogue of Microorganisms (GCM) 10K type strain sequencing project: providing services to taxonomists for standard genome sequencing and annotation.</title>
        <authorList>
            <consortium name="The Broad Institute Genomics Platform"/>
            <consortium name="The Broad Institute Genome Sequencing Center for Infectious Disease"/>
            <person name="Wu L."/>
            <person name="Ma J."/>
        </authorList>
    </citation>
    <scope>NUCLEOTIDE SEQUENCE [LARGE SCALE GENOMIC DNA]</scope>
    <source>
        <strain evidence="16">JCM 17810</strain>
    </source>
</reference>
<dbReference type="PANTHER" id="PTHR30027">
    <property type="entry name" value="RIBOSOMAL RNA SMALL SUBUNIT METHYLTRANSFERASE E"/>
    <property type="match status" value="1"/>
</dbReference>
<evidence type="ECO:0000256" key="3">
    <source>
        <dbReference type="ARBA" id="ARBA00012328"/>
    </source>
</evidence>
<keyword evidence="8 12" id="KW-0808">Transferase</keyword>
<dbReference type="Gene3D" id="2.40.240.20">
    <property type="entry name" value="Hypothetical PUA domain-like, domain 1"/>
    <property type="match status" value="1"/>
</dbReference>
<comment type="subcellular location">
    <subcellularLocation>
        <location evidence="1 12">Cytoplasm</location>
    </subcellularLocation>
</comment>
<comment type="catalytic activity">
    <reaction evidence="11 12">
        <text>uridine(1498) in 16S rRNA + S-adenosyl-L-methionine = N(3)-methyluridine(1498) in 16S rRNA + S-adenosyl-L-homocysteine + H(+)</text>
        <dbReference type="Rhea" id="RHEA:42920"/>
        <dbReference type="Rhea" id="RHEA-COMP:10283"/>
        <dbReference type="Rhea" id="RHEA-COMP:10284"/>
        <dbReference type="ChEBI" id="CHEBI:15378"/>
        <dbReference type="ChEBI" id="CHEBI:57856"/>
        <dbReference type="ChEBI" id="CHEBI:59789"/>
        <dbReference type="ChEBI" id="CHEBI:65315"/>
        <dbReference type="ChEBI" id="CHEBI:74502"/>
        <dbReference type="EC" id="2.1.1.193"/>
    </reaction>
</comment>
<dbReference type="NCBIfam" id="TIGR00046">
    <property type="entry name" value="RsmE family RNA methyltransferase"/>
    <property type="match status" value="1"/>
</dbReference>
<proteinExistence type="inferred from homology"/>
<evidence type="ECO:0000256" key="10">
    <source>
        <dbReference type="ARBA" id="ARBA00025699"/>
    </source>
</evidence>
<dbReference type="InterPro" id="IPR006700">
    <property type="entry name" value="RsmE"/>
</dbReference>